<dbReference type="Proteomes" id="UP000254958">
    <property type="component" value="Unassembled WGS sequence"/>
</dbReference>
<evidence type="ECO:0000313" key="1">
    <source>
        <dbReference type="EMBL" id="RDI38079.1"/>
    </source>
</evidence>
<proteinExistence type="predicted"/>
<dbReference type="InterPro" id="IPR009394">
    <property type="entry name" value="MmcB-like"/>
</dbReference>
<gene>
    <name evidence="1" type="ORF">C7453_10416</name>
</gene>
<reference evidence="1 2" key="1">
    <citation type="submission" date="2018-07" db="EMBL/GenBank/DDBJ databases">
        <title>Genomic Encyclopedia of Type Strains, Phase IV (KMG-IV): sequencing the most valuable type-strain genomes for metagenomic binning, comparative biology and taxonomic classification.</title>
        <authorList>
            <person name="Goeker M."/>
        </authorList>
    </citation>
    <scope>NUCLEOTIDE SEQUENCE [LARGE SCALE GENOMIC DNA]</scope>
    <source>
        <strain evidence="1 2">DSM 5603</strain>
    </source>
</reference>
<keyword evidence="2" id="KW-1185">Reference proteome</keyword>
<dbReference type="Pfam" id="PF06319">
    <property type="entry name" value="MmcB-like"/>
    <property type="match status" value="1"/>
</dbReference>
<evidence type="ECO:0008006" key="3">
    <source>
        <dbReference type="Google" id="ProtNLM"/>
    </source>
</evidence>
<accession>A0A370G5H9</accession>
<sequence length="202" mass="22370">MLQCRPCDGRQAVYPIRPGSQTAPVVTRRPTRGMVRPMPIDPVQNQIAIRRAVNHLCGQMGWAALNELVLPDGRRADVMALRPDNGFVCIEIKSGPRDFLTDQKWTCYHDWCDQLFFAVDRTFPLSLLPEATGIMVADTDTVPAGLNVIAEAAILRSPVPTALAAARRRKLTWLFATQAAGRLARLDDPAITTALRTARRVE</sequence>
<organism evidence="1 2">
    <name type="scientific">Gluconacetobacter liquefaciens</name>
    <name type="common">Acetobacter liquefaciens</name>
    <dbReference type="NCBI Taxonomy" id="89584"/>
    <lineage>
        <taxon>Bacteria</taxon>
        <taxon>Pseudomonadati</taxon>
        <taxon>Pseudomonadota</taxon>
        <taxon>Alphaproteobacteria</taxon>
        <taxon>Acetobacterales</taxon>
        <taxon>Acetobacteraceae</taxon>
        <taxon>Gluconacetobacter</taxon>
    </lineage>
</organism>
<dbReference type="AlphaFoldDB" id="A0A370G5H9"/>
<dbReference type="EMBL" id="QQAW01000004">
    <property type="protein sequence ID" value="RDI38079.1"/>
    <property type="molecule type" value="Genomic_DNA"/>
</dbReference>
<name>A0A370G5H9_GLULI</name>
<comment type="caution">
    <text evidence="1">The sequence shown here is derived from an EMBL/GenBank/DDBJ whole genome shotgun (WGS) entry which is preliminary data.</text>
</comment>
<evidence type="ECO:0000313" key="2">
    <source>
        <dbReference type="Proteomes" id="UP000254958"/>
    </source>
</evidence>
<protein>
    <recommendedName>
        <fullName evidence="3">DNA repair protein MmcB-related protein</fullName>
    </recommendedName>
</protein>